<sequence length="251" mass="27123">MAKQPLFRETTGWAVKSLRQAMGVWNGMSLVDSDVFDATLSTCVQQFRAAYGLPASDHWDFPACCGSPLVWWGTRCPSGTSTPFWFDIAMCEIGEQEGSGKASNNPRIVEYLQQFQHLNRSGLSAVDETAWCGAFVAWCLQQAGVTSNDFINGKYLAGAKMWLHVGEKLNEPVPGCVTVVYNAKASSATTATGWHVGLYVSGGKSGVTLLGGNQGNKVCVAPFLRAKGWSVEGYRWPSGMTLPAPKAKAKR</sequence>
<reference evidence="1 2" key="1">
    <citation type="journal article" date="2014" name="Int. J. Syst. Evol. Microbiol.">
        <title>Complete genome sequence of Corynebacterium casei LMG S-19264T (=DSM 44701T), isolated from a smear-ripened cheese.</title>
        <authorList>
            <consortium name="US DOE Joint Genome Institute (JGI-PGF)"/>
            <person name="Walter F."/>
            <person name="Albersmeier A."/>
            <person name="Kalinowski J."/>
            <person name="Ruckert C."/>
        </authorList>
    </citation>
    <scope>NUCLEOTIDE SEQUENCE [LARGE SCALE GENOMIC DNA]</scope>
    <source>
        <strain evidence="1 2">CGMCC 1.16330</strain>
    </source>
</reference>
<gene>
    <name evidence="1" type="ORF">GCM10010964_02150</name>
</gene>
<name>A0A8J3EAW2_9PROT</name>
<dbReference type="RefSeq" id="WP_188897547.1">
    <property type="nucleotide sequence ID" value="NZ_BMKS01000001.1"/>
</dbReference>
<dbReference type="EMBL" id="BMKS01000001">
    <property type="protein sequence ID" value="GGG17515.1"/>
    <property type="molecule type" value="Genomic_DNA"/>
</dbReference>
<comment type="caution">
    <text evidence="1">The sequence shown here is derived from an EMBL/GenBank/DDBJ whole genome shotgun (WGS) entry which is preliminary data.</text>
</comment>
<organism evidence="1 2">
    <name type="scientific">Caldovatus sediminis</name>
    <dbReference type="NCBI Taxonomy" id="2041189"/>
    <lineage>
        <taxon>Bacteria</taxon>
        <taxon>Pseudomonadati</taxon>
        <taxon>Pseudomonadota</taxon>
        <taxon>Alphaproteobacteria</taxon>
        <taxon>Acetobacterales</taxon>
        <taxon>Roseomonadaceae</taxon>
        <taxon>Caldovatus</taxon>
    </lineage>
</organism>
<dbReference type="InterPro" id="IPR013423">
    <property type="entry name" value="CHP02594"/>
</dbReference>
<protein>
    <recommendedName>
        <fullName evidence="3">TIGR02594 family protein</fullName>
    </recommendedName>
</protein>
<dbReference type="AlphaFoldDB" id="A0A8J3EAW2"/>
<dbReference type="Proteomes" id="UP000597507">
    <property type="component" value="Unassembled WGS sequence"/>
</dbReference>
<evidence type="ECO:0008006" key="3">
    <source>
        <dbReference type="Google" id="ProtNLM"/>
    </source>
</evidence>
<dbReference type="NCBIfam" id="TIGR02594">
    <property type="entry name" value="TIGR02594 family protein"/>
    <property type="match status" value="1"/>
</dbReference>
<keyword evidence="2" id="KW-1185">Reference proteome</keyword>
<evidence type="ECO:0000313" key="2">
    <source>
        <dbReference type="Proteomes" id="UP000597507"/>
    </source>
</evidence>
<accession>A0A8J3EAW2</accession>
<proteinExistence type="predicted"/>
<evidence type="ECO:0000313" key="1">
    <source>
        <dbReference type="EMBL" id="GGG17515.1"/>
    </source>
</evidence>